<comment type="similarity">
    <text evidence="1">Belongs to the TfdA dioxygenase family.</text>
</comment>
<dbReference type="GO" id="GO:0016706">
    <property type="term" value="F:2-oxoglutarate-dependent dioxygenase activity"/>
    <property type="evidence" value="ECO:0007669"/>
    <property type="project" value="TreeGrafter"/>
</dbReference>
<keyword evidence="3" id="KW-0223">Dioxygenase</keyword>
<evidence type="ECO:0000256" key="2">
    <source>
        <dbReference type="ARBA" id="ARBA00022723"/>
    </source>
</evidence>
<reference evidence="7" key="1">
    <citation type="submission" date="2023-03" db="EMBL/GenBank/DDBJ databases">
        <title>Massive genome expansion in bonnet fungi (Mycena s.s.) driven by repeated elements and novel gene families across ecological guilds.</title>
        <authorList>
            <consortium name="Lawrence Berkeley National Laboratory"/>
            <person name="Harder C.B."/>
            <person name="Miyauchi S."/>
            <person name="Viragh M."/>
            <person name="Kuo A."/>
            <person name="Thoen E."/>
            <person name="Andreopoulos B."/>
            <person name="Lu D."/>
            <person name="Skrede I."/>
            <person name="Drula E."/>
            <person name="Henrissat B."/>
            <person name="Morin E."/>
            <person name="Kohler A."/>
            <person name="Barry K."/>
            <person name="LaButti K."/>
            <person name="Morin E."/>
            <person name="Salamov A."/>
            <person name="Lipzen A."/>
            <person name="Mereny Z."/>
            <person name="Hegedus B."/>
            <person name="Baldrian P."/>
            <person name="Stursova M."/>
            <person name="Weitz H."/>
            <person name="Taylor A."/>
            <person name="Grigoriev I.V."/>
            <person name="Nagy L.G."/>
            <person name="Martin F."/>
            <person name="Kauserud H."/>
        </authorList>
    </citation>
    <scope>NUCLEOTIDE SEQUENCE</scope>
    <source>
        <strain evidence="7">9144</strain>
    </source>
</reference>
<dbReference type="GO" id="GO:0005737">
    <property type="term" value="C:cytoplasm"/>
    <property type="evidence" value="ECO:0007669"/>
    <property type="project" value="TreeGrafter"/>
</dbReference>
<protein>
    <recommendedName>
        <fullName evidence="6">TauD/TfdA-like domain-containing protein</fullName>
    </recommendedName>
</protein>
<accession>A0AAD6UUW4</accession>
<evidence type="ECO:0000256" key="1">
    <source>
        <dbReference type="ARBA" id="ARBA00005896"/>
    </source>
</evidence>
<keyword evidence="4" id="KW-0560">Oxidoreductase</keyword>
<organism evidence="7 8">
    <name type="scientific">Mycena pura</name>
    <dbReference type="NCBI Taxonomy" id="153505"/>
    <lineage>
        <taxon>Eukaryota</taxon>
        <taxon>Fungi</taxon>
        <taxon>Dikarya</taxon>
        <taxon>Basidiomycota</taxon>
        <taxon>Agaricomycotina</taxon>
        <taxon>Agaricomycetes</taxon>
        <taxon>Agaricomycetidae</taxon>
        <taxon>Agaricales</taxon>
        <taxon>Marasmiineae</taxon>
        <taxon>Mycenaceae</taxon>
        <taxon>Mycena</taxon>
    </lineage>
</organism>
<keyword evidence="8" id="KW-1185">Reference proteome</keyword>
<dbReference type="PANTHER" id="PTHR30468:SF31">
    <property type="entry name" value="ALPHA-KETOGLUTARATE-DEPENDENT SULFONATE DIOXYGENASE-RELATED"/>
    <property type="match status" value="1"/>
</dbReference>
<proteinExistence type="inferred from homology"/>
<dbReference type="Proteomes" id="UP001219525">
    <property type="component" value="Unassembled WGS sequence"/>
</dbReference>
<dbReference type="InterPro" id="IPR003819">
    <property type="entry name" value="TauD/TfdA-like"/>
</dbReference>
<name>A0AAD6UUW4_9AGAR</name>
<dbReference type="PANTHER" id="PTHR30468">
    <property type="entry name" value="ALPHA-KETOGLUTARATE-DEPENDENT SULFONATE DIOXYGENASE"/>
    <property type="match status" value="1"/>
</dbReference>
<feature type="domain" description="TauD/TfdA-like" evidence="6">
    <location>
        <begin position="96"/>
        <end position="354"/>
    </location>
</feature>
<dbReference type="SUPFAM" id="SSF51197">
    <property type="entry name" value="Clavaminate synthase-like"/>
    <property type="match status" value="1"/>
</dbReference>
<comment type="caution">
    <text evidence="7">The sequence shown here is derived from an EMBL/GenBank/DDBJ whole genome shotgun (WGS) entry which is preliminary data.</text>
</comment>
<evidence type="ECO:0000259" key="6">
    <source>
        <dbReference type="Pfam" id="PF02668"/>
    </source>
</evidence>
<dbReference type="EMBL" id="JARJCW010000117">
    <property type="protein sequence ID" value="KAJ7192643.1"/>
    <property type="molecule type" value="Genomic_DNA"/>
</dbReference>
<keyword evidence="2" id="KW-0479">Metal-binding</keyword>
<sequence length="405" mass="45566">MSNIGQDSIASATPTAVEPQGSNGYVNEYHDFVFSGKVADAARDPAYEYTDLLPTYPKINWEPLKLQEDLPEPGRQVQFGQSTRKGALLNRSGVKYTPMSPTLGLEVTNVDLRDLTILEKNELGRMIAEHGVVVFRGQPHFTVHDQANLVSHFGPFYKHPSSGIPSADLAHIRVLYQGPNVRVPPAAMSYAKQWHLDSAFEINPPGIVSMQLLRAPESGGDTVFTSGYDVYDYLSKGYQQYLEPLKAEHRPGYLDLMKMTLHQRRPITANIHPVVCVHPVTGWKSTFVDKLTTRSVVGLPLDESDMLIEYLGTLAMQSINSQIRVRWDTETVAFWDNRCVFHSATFNYWPEQRHTALISATANRPMSVEEARKMGIEPKSRGEDMMEKMGYKDFKVIDMTNGRDT</sequence>
<dbReference type="InterPro" id="IPR051323">
    <property type="entry name" value="AtsK-like"/>
</dbReference>
<evidence type="ECO:0000256" key="4">
    <source>
        <dbReference type="ARBA" id="ARBA00023002"/>
    </source>
</evidence>
<dbReference type="AlphaFoldDB" id="A0AAD6UUW4"/>
<dbReference type="GO" id="GO:0046872">
    <property type="term" value="F:metal ion binding"/>
    <property type="evidence" value="ECO:0007669"/>
    <property type="project" value="UniProtKB-KW"/>
</dbReference>
<gene>
    <name evidence="7" type="ORF">GGX14DRAFT_406171</name>
</gene>
<dbReference type="InterPro" id="IPR042098">
    <property type="entry name" value="TauD-like_sf"/>
</dbReference>
<evidence type="ECO:0000256" key="5">
    <source>
        <dbReference type="ARBA" id="ARBA00023004"/>
    </source>
</evidence>
<evidence type="ECO:0000313" key="8">
    <source>
        <dbReference type="Proteomes" id="UP001219525"/>
    </source>
</evidence>
<dbReference type="Gene3D" id="3.60.130.10">
    <property type="entry name" value="Clavaminate synthase-like"/>
    <property type="match status" value="1"/>
</dbReference>
<evidence type="ECO:0000313" key="7">
    <source>
        <dbReference type="EMBL" id="KAJ7192643.1"/>
    </source>
</evidence>
<evidence type="ECO:0000256" key="3">
    <source>
        <dbReference type="ARBA" id="ARBA00022964"/>
    </source>
</evidence>
<dbReference type="Pfam" id="PF02668">
    <property type="entry name" value="TauD"/>
    <property type="match status" value="1"/>
</dbReference>
<keyword evidence="5" id="KW-0408">Iron</keyword>